<evidence type="ECO:0000313" key="2">
    <source>
        <dbReference type="EMBL" id="OGC28366.1"/>
    </source>
</evidence>
<feature type="signal peptide" evidence="1">
    <location>
        <begin position="1"/>
        <end position="23"/>
    </location>
</feature>
<dbReference type="EMBL" id="MEUG01000001">
    <property type="protein sequence ID" value="OGC28366.1"/>
    <property type="molecule type" value="Genomic_DNA"/>
</dbReference>
<organism evidence="2 3">
    <name type="scientific">candidate division WOR-1 bacterium RIFOXYC12_FULL_54_18</name>
    <dbReference type="NCBI Taxonomy" id="1802584"/>
    <lineage>
        <taxon>Bacteria</taxon>
        <taxon>Bacillati</taxon>
        <taxon>Saganbacteria</taxon>
    </lineage>
</organism>
<comment type="caution">
    <text evidence="2">The sequence shown here is derived from an EMBL/GenBank/DDBJ whole genome shotgun (WGS) entry which is preliminary data.</text>
</comment>
<evidence type="ECO:0000256" key="1">
    <source>
        <dbReference type="SAM" id="SignalP"/>
    </source>
</evidence>
<feature type="chain" id="PRO_5009514554" evidence="1">
    <location>
        <begin position="24"/>
        <end position="154"/>
    </location>
</feature>
<accession>A0A1F4T6Y4</accession>
<evidence type="ECO:0000313" key="3">
    <source>
        <dbReference type="Proteomes" id="UP000178602"/>
    </source>
</evidence>
<dbReference type="PROSITE" id="PS51257">
    <property type="entry name" value="PROKAR_LIPOPROTEIN"/>
    <property type="match status" value="1"/>
</dbReference>
<dbReference type="AlphaFoldDB" id="A0A1F4T6Y4"/>
<protein>
    <submittedName>
        <fullName evidence="2">Uncharacterized protein</fullName>
    </submittedName>
</protein>
<reference evidence="2 3" key="1">
    <citation type="journal article" date="2016" name="Nat. Commun.">
        <title>Thousands of microbial genomes shed light on interconnected biogeochemical processes in an aquifer system.</title>
        <authorList>
            <person name="Anantharaman K."/>
            <person name="Brown C.T."/>
            <person name="Hug L.A."/>
            <person name="Sharon I."/>
            <person name="Castelle C.J."/>
            <person name="Probst A.J."/>
            <person name="Thomas B.C."/>
            <person name="Singh A."/>
            <person name="Wilkins M.J."/>
            <person name="Karaoz U."/>
            <person name="Brodie E.L."/>
            <person name="Williams K.H."/>
            <person name="Hubbard S.S."/>
            <person name="Banfield J.F."/>
        </authorList>
    </citation>
    <scope>NUCLEOTIDE SEQUENCE [LARGE SCALE GENOMIC DNA]</scope>
</reference>
<sequence length="154" mass="16267">MIKKISGLITCLMVLFSCSSSFALPTVSPAASNISVTTIRYLDVSCFYKNKRIAAQVSVIEIDSGENAISGTGITKWASDGRAKFNLSSGKNYGIFAHEAASSSTVITGTGIQGSKTMPNFWSSTAIGLALDDFESGGLEQSYADEFKPAQEGK</sequence>
<gene>
    <name evidence="2" type="ORF">A3K49_05235</name>
</gene>
<proteinExistence type="predicted"/>
<name>A0A1F4T6Y4_UNCSA</name>
<dbReference type="Proteomes" id="UP000178602">
    <property type="component" value="Unassembled WGS sequence"/>
</dbReference>
<keyword evidence="1" id="KW-0732">Signal</keyword>